<feature type="domain" description="HTH lacI-type" evidence="5">
    <location>
        <begin position="4"/>
        <end position="47"/>
    </location>
</feature>
<proteinExistence type="predicted"/>
<gene>
    <name evidence="6" type="ORF">H7U36_08275</name>
</gene>
<dbReference type="SMART" id="SM00354">
    <property type="entry name" value="HTH_LACI"/>
    <property type="match status" value="1"/>
</dbReference>
<dbReference type="GO" id="GO:0003677">
    <property type="term" value="F:DNA binding"/>
    <property type="evidence" value="ECO:0007669"/>
    <property type="project" value="UniProtKB-KW"/>
</dbReference>
<evidence type="ECO:0000259" key="5">
    <source>
        <dbReference type="PROSITE" id="PS50932"/>
    </source>
</evidence>
<dbReference type="Gene3D" id="1.10.260.40">
    <property type="entry name" value="lambda repressor-like DNA-binding domains"/>
    <property type="match status" value="1"/>
</dbReference>
<keyword evidence="7" id="KW-1185">Reference proteome</keyword>
<keyword evidence="1" id="KW-0678">Repressor</keyword>
<dbReference type="SUPFAM" id="SSF53822">
    <property type="entry name" value="Periplasmic binding protein-like I"/>
    <property type="match status" value="1"/>
</dbReference>
<reference evidence="6 7" key="1">
    <citation type="journal article" date="2021" name="Sci. Rep.">
        <title>The distribution of antibiotic resistance genes in chicken gut microbiota commensals.</title>
        <authorList>
            <person name="Juricova H."/>
            <person name="Matiasovicova J."/>
            <person name="Kubasova T."/>
            <person name="Cejkova D."/>
            <person name="Rychlik I."/>
        </authorList>
    </citation>
    <scope>NUCLEOTIDE SEQUENCE [LARGE SCALE GENOMIC DNA]</scope>
    <source>
        <strain evidence="6 7">An773</strain>
    </source>
</reference>
<dbReference type="PANTHER" id="PTHR30146:SF148">
    <property type="entry name" value="HTH-TYPE TRANSCRIPTIONAL REPRESSOR PURR-RELATED"/>
    <property type="match status" value="1"/>
</dbReference>
<dbReference type="RefSeq" id="WP_033126579.1">
    <property type="nucleotide sequence ID" value="NZ_JACLYY010000006.1"/>
</dbReference>
<comment type="caution">
    <text evidence="6">The sequence shown here is derived from an EMBL/GenBank/DDBJ whole genome shotgun (WGS) entry which is preliminary data.</text>
</comment>
<evidence type="ECO:0000256" key="3">
    <source>
        <dbReference type="ARBA" id="ARBA00023125"/>
    </source>
</evidence>
<dbReference type="SUPFAM" id="SSF47413">
    <property type="entry name" value="lambda repressor-like DNA-binding domains"/>
    <property type="match status" value="1"/>
</dbReference>
<name>A0ABS2E8X6_9FIRM</name>
<evidence type="ECO:0000256" key="1">
    <source>
        <dbReference type="ARBA" id="ARBA00022491"/>
    </source>
</evidence>
<evidence type="ECO:0000256" key="2">
    <source>
        <dbReference type="ARBA" id="ARBA00023015"/>
    </source>
</evidence>
<evidence type="ECO:0000313" key="7">
    <source>
        <dbReference type="Proteomes" id="UP000716906"/>
    </source>
</evidence>
<keyword evidence="3 6" id="KW-0238">DNA-binding</keyword>
<keyword evidence="2" id="KW-0805">Transcription regulation</keyword>
<dbReference type="PANTHER" id="PTHR30146">
    <property type="entry name" value="LACI-RELATED TRANSCRIPTIONAL REPRESSOR"/>
    <property type="match status" value="1"/>
</dbReference>
<dbReference type="Proteomes" id="UP000716906">
    <property type="component" value="Unassembled WGS sequence"/>
</dbReference>
<dbReference type="Pfam" id="PF00356">
    <property type="entry name" value="LacI"/>
    <property type="match status" value="1"/>
</dbReference>
<keyword evidence="4" id="KW-0804">Transcription</keyword>
<accession>A0ABS2E8X6</accession>
<dbReference type="InterPro" id="IPR028082">
    <property type="entry name" value="Peripla_BP_I"/>
</dbReference>
<sequence>MKCTIKQLAEELGLSRNTVAKALKNSSDVSDKTKQIVLAKAKELNYKKLDPDTLSQLPKQEEIPESPVTNGSILFLTRTYATDSEFWTTVLTGIESILSAAHYHLVIGIMSESDLKKLEFPNAIEDPSIKGIIMVEICDETVCNALLKYGLPIVTVDMPKKYTSAMEHIDVITMENKRNVYTIVSQMIEKGSKKFAFIGDLYSANVGRGFQERYEALCECLSDHHLEIEQACCLLHETSEDFRDFQFVIKKIQDMPYLPDVFICGNDWTAIQLIYALQALGYQIPRDVSIVGFDGIPASERIVPSLTTIYTPKKYLGIAAARQMLERIQYPDSPKVYSEYSTQLFIRDSTK</sequence>
<dbReference type="InterPro" id="IPR000843">
    <property type="entry name" value="HTH_LacI"/>
</dbReference>
<organism evidence="6 7">
    <name type="scientific">Faecalicatena fissicatena</name>
    <dbReference type="NCBI Taxonomy" id="290055"/>
    <lineage>
        <taxon>Bacteria</taxon>
        <taxon>Bacillati</taxon>
        <taxon>Bacillota</taxon>
        <taxon>Clostridia</taxon>
        <taxon>Lachnospirales</taxon>
        <taxon>Lachnospiraceae</taxon>
        <taxon>Faecalicatena</taxon>
    </lineage>
</organism>
<evidence type="ECO:0000256" key="4">
    <source>
        <dbReference type="ARBA" id="ARBA00023163"/>
    </source>
</evidence>
<dbReference type="InterPro" id="IPR010982">
    <property type="entry name" value="Lambda_DNA-bd_dom_sf"/>
</dbReference>
<dbReference type="PROSITE" id="PS50932">
    <property type="entry name" value="HTH_LACI_2"/>
    <property type="match status" value="1"/>
</dbReference>
<dbReference type="InterPro" id="IPR046335">
    <property type="entry name" value="LacI/GalR-like_sensor"/>
</dbReference>
<dbReference type="Pfam" id="PF13377">
    <property type="entry name" value="Peripla_BP_3"/>
    <property type="match status" value="1"/>
</dbReference>
<evidence type="ECO:0000313" key="6">
    <source>
        <dbReference type="EMBL" id="MBM6738099.1"/>
    </source>
</evidence>
<protein>
    <submittedName>
        <fullName evidence="6">LacI family DNA-binding transcriptional regulator</fullName>
    </submittedName>
</protein>
<dbReference type="Gene3D" id="3.40.50.2300">
    <property type="match status" value="2"/>
</dbReference>
<dbReference type="EMBL" id="JACLYY010000006">
    <property type="protein sequence ID" value="MBM6738099.1"/>
    <property type="molecule type" value="Genomic_DNA"/>
</dbReference>